<dbReference type="EMBL" id="JAAMRR010001496">
    <property type="protein sequence ID" value="NGX99156.1"/>
    <property type="molecule type" value="Genomic_DNA"/>
</dbReference>
<evidence type="ECO:0000259" key="3">
    <source>
        <dbReference type="Pfam" id="PF19040"/>
    </source>
</evidence>
<proteinExistence type="predicted"/>
<feature type="domain" description="Acyltransferase 3" evidence="2">
    <location>
        <begin position="15"/>
        <end position="336"/>
    </location>
</feature>
<accession>A0A7C9RNH4</accession>
<dbReference type="InterPro" id="IPR050879">
    <property type="entry name" value="Acyltransferase_3"/>
</dbReference>
<keyword evidence="4" id="KW-0012">Acyltransferase</keyword>
<feature type="transmembrane region" description="Helical" evidence="1">
    <location>
        <begin position="41"/>
        <end position="60"/>
    </location>
</feature>
<keyword evidence="4" id="KW-0808">Transferase</keyword>
<keyword evidence="5" id="KW-1185">Reference proteome</keyword>
<dbReference type="InterPro" id="IPR043968">
    <property type="entry name" value="SGNH"/>
</dbReference>
<dbReference type="Proteomes" id="UP000480266">
    <property type="component" value="Unassembled WGS sequence"/>
</dbReference>
<dbReference type="GO" id="GO:0016020">
    <property type="term" value="C:membrane"/>
    <property type="evidence" value="ECO:0007669"/>
    <property type="project" value="TreeGrafter"/>
</dbReference>
<reference evidence="4" key="1">
    <citation type="submission" date="2020-02" db="EMBL/GenBank/DDBJ databases">
        <title>Draft genome sequence of Candidatus Afipia apatlaquensis IBT-C3, a potential strain for decolorization of textile dyes.</title>
        <authorList>
            <person name="Sanchez-Reyes A."/>
            <person name="Breton-Deval L."/>
            <person name="Mangelson H."/>
            <person name="Sanchez-Flores A."/>
        </authorList>
    </citation>
    <scope>NUCLEOTIDE SEQUENCE [LARGE SCALE GENOMIC DNA]</scope>
    <source>
        <strain evidence="4">IBT-C3</strain>
    </source>
</reference>
<feature type="transmembrane region" description="Helical" evidence="1">
    <location>
        <begin position="357"/>
        <end position="376"/>
    </location>
</feature>
<protein>
    <submittedName>
        <fullName evidence="4">Acyltransferase</fullName>
    </submittedName>
</protein>
<keyword evidence="1" id="KW-0812">Transmembrane</keyword>
<feature type="domain" description="SGNH" evidence="3">
    <location>
        <begin position="406"/>
        <end position="638"/>
    </location>
</feature>
<comment type="caution">
    <text evidence="4">The sequence shown here is derived from an EMBL/GenBank/DDBJ whole genome shotgun (WGS) entry which is preliminary data.</text>
</comment>
<feature type="transmembrane region" description="Helical" evidence="1">
    <location>
        <begin position="171"/>
        <end position="192"/>
    </location>
</feature>
<dbReference type="GO" id="GO:0009103">
    <property type="term" value="P:lipopolysaccharide biosynthetic process"/>
    <property type="evidence" value="ECO:0007669"/>
    <property type="project" value="TreeGrafter"/>
</dbReference>
<dbReference type="Pfam" id="PF01757">
    <property type="entry name" value="Acyl_transf_3"/>
    <property type="match status" value="1"/>
</dbReference>
<dbReference type="InterPro" id="IPR002656">
    <property type="entry name" value="Acyl_transf_3_dom"/>
</dbReference>
<evidence type="ECO:0000259" key="2">
    <source>
        <dbReference type="Pfam" id="PF01757"/>
    </source>
</evidence>
<dbReference type="GO" id="GO:0016747">
    <property type="term" value="F:acyltransferase activity, transferring groups other than amino-acyl groups"/>
    <property type="evidence" value="ECO:0007669"/>
    <property type="project" value="InterPro"/>
</dbReference>
<feature type="transmembrane region" description="Helical" evidence="1">
    <location>
        <begin position="198"/>
        <end position="219"/>
    </location>
</feature>
<evidence type="ECO:0000256" key="1">
    <source>
        <dbReference type="SAM" id="Phobius"/>
    </source>
</evidence>
<keyword evidence="1" id="KW-1133">Transmembrane helix</keyword>
<dbReference type="Pfam" id="PF19040">
    <property type="entry name" value="SGNH"/>
    <property type="match status" value="1"/>
</dbReference>
<organism evidence="4 5">
    <name type="scientific">Candidatus Afipia apatlaquensis</name>
    <dbReference type="NCBI Taxonomy" id="2712852"/>
    <lineage>
        <taxon>Bacteria</taxon>
        <taxon>Pseudomonadati</taxon>
        <taxon>Pseudomonadota</taxon>
        <taxon>Alphaproteobacteria</taxon>
        <taxon>Hyphomicrobiales</taxon>
        <taxon>Nitrobacteraceae</taxon>
        <taxon>Afipia</taxon>
    </lineage>
</organism>
<gene>
    <name evidence="4" type="ORF">G4V63_29325</name>
</gene>
<dbReference type="AlphaFoldDB" id="A0A7C9RNH4"/>
<feature type="transmembrane region" description="Helical" evidence="1">
    <location>
        <begin position="231"/>
        <end position="251"/>
    </location>
</feature>
<evidence type="ECO:0000313" key="5">
    <source>
        <dbReference type="Proteomes" id="UP000480266"/>
    </source>
</evidence>
<dbReference type="PANTHER" id="PTHR23028:SF53">
    <property type="entry name" value="ACYL_TRANSF_3 DOMAIN-CONTAINING PROTEIN"/>
    <property type="match status" value="1"/>
</dbReference>
<feature type="transmembrane region" description="Helical" evidence="1">
    <location>
        <begin position="81"/>
        <end position="99"/>
    </location>
</feature>
<evidence type="ECO:0000313" key="4">
    <source>
        <dbReference type="EMBL" id="NGX99156.1"/>
    </source>
</evidence>
<sequence>MTAPRHFAHGVYRPDVDGLRCIAVLGVIFCHLKFSALSGGFVGVDVFFVISGYLISRNILNDLQDGRFSLLTFYDRRIRRIFPALFVTIAASFAVGLVLSSPEQLRVLAGDVVSSLFSIVNIRFWKGAHDYFAASSDERGLLHLWSLSVEEQFYLVWPAVLLLLTRAKNTAFLFVAIATLAAASLIAAQLWLPRDTAAAFYLTPFRVFEFAFGTIVVLAERRGSPGPGQAIAMFAMGLVLIFASMIFYTAATPFPGLTAAIPAAGTALAIYGGRGSAQLRILGNPAAIWVGTISYSLYLCHWPVIVFGRHVIGDWMDVVWVKLLALAVMFGLATTLHRLVEVPFRSRTPDARPFWKLLGACGVAIAVVAVPAHTAFRQDGWSWRFNEAQREVMHKQAFGFAPCSEYLCVFGDTAGPLGVQIIGDSYAQQYVAALQPLLLKLGMRGESYAYGGCLMLDGIRLGHASTAARCAAERDASFEKVRSNAAPVLIAQAWRSYRNLAGEDGRPLPANTDNQYREAIAAALSRTIDKMGGPDRRIMLIGGEVLTHCKKYETEIRRLSIAPPPDCALPTLAEVRTQTAPWNETFRSIKARYPDKLTTLFPEDYLCPSVCEVMNGGLWLFRDTGHLTVIGSELLGARAEDTLVSFLLGKPATSVGGNLR</sequence>
<feature type="transmembrane region" description="Helical" evidence="1">
    <location>
        <begin position="286"/>
        <end position="307"/>
    </location>
</feature>
<feature type="transmembrane region" description="Helical" evidence="1">
    <location>
        <begin position="319"/>
        <end position="336"/>
    </location>
</feature>
<dbReference type="PANTHER" id="PTHR23028">
    <property type="entry name" value="ACETYLTRANSFERASE"/>
    <property type="match status" value="1"/>
</dbReference>
<feature type="transmembrane region" description="Helical" evidence="1">
    <location>
        <begin position="257"/>
        <end position="274"/>
    </location>
</feature>
<name>A0A7C9RNH4_9BRAD</name>
<feature type="transmembrane region" description="Helical" evidence="1">
    <location>
        <begin position="142"/>
        <end position="164"/>
    </location>
</feature>
<keyword evidence="1" id="KW-0472">Membrane</keyword>